<evidence type="ECO:0000313" key="2">
    <source>
        <dbReference type="EMBL" id="MEO9248750.1"/>
    </source>
</evidence>
<reference evidence="2 3" key="1">
    <citation type="submission" date="2024-05" db="EMBL/GenBank/DDBJ databases">
        <authorList>
            <person name="Yi C."/>
        </authorList>
    </citation>
    <scope>NUCLEOTIDE SEQUENCE [LARGE SCALE GENOMIC DNA]</scope>
    <source>
        <strain evidence="2 3">XS13</strain>
    </source>
</reference>
<accession>A0ABV0IKY6</accession>
<organism evidence="2 3">
    <name type="scientific">Citricoccus nitrophenolicus</name>
    <dbReference type="NCBI Taxonomy" id="863575"/>
    <lineage>
        <taxon>Bacteria</taxon>
        <taxon>Bacillati</taxon>
        <taxon>Actinomycetota</taxon>
        <taxon>Actinomycetes</taxon>
        <taxon>Micrococcales</taxon>
        <taxon>Micrococcaceae</taxon>
        <taxon>Citricoccus</taxon>
    </lineage>
</organism>
<dbReference type="EMBL" id="JBDXMX010000006">
    <property type="protein sequence ID" value="MEO9248750.1"/>
    <property type="molecule type" value="Genomic_DNA"/>
</dbReference>
<comment type="caution">
    <text evidence="2">The sequence shown here is derived from an EMBL/GenBank/DDBJ whole genome shotgun (WGS) entry which is preliminary data.</text>
</comment>
<sequence>MATLHWTTRPERPDDAEAVRHVNLSAFGRADEADLVDRLRKDPAWENLSLVAVDGSDRPVAHALLTRCHIGDAPALALAPCAVVPEHQRTGAGSAAIRAALEAARERGERTVVVLGHPEYYPRFGFERAAHSGVRVEFEVPDEALMVLGLRRDGPIPAGTVHYARAFGL</sequence>
<dbReference type="InterPro" id="IPR000182">
    <property type="entry name" value="GNAT_dom"/>
</dbReference>
<feature type="domain" description="N-acetyltransferase" evidence="1">
    <location>
        <begin position="6"/>
        <end position="151"/>
    </location>
</feature>
<keyword evidence="2" id="KW-0012">Acyltransferase</keyword>
<dbReference type="PROSITE" id="PS51186">
    <property type="entry name" value="GNAT"/>
    <property type="match status" value="1"/>
</dbReference>
<dbReference type="Gene3D" id="3.40.630.30">
    <property type="match status" value="1"/>
</dbReference>
<protein>
    <submittedName>
        <fullName evidence="2">N-acetyltransferase</fullName>
        <ecNumber evidence="2">2.3.1.-</ecNumber>
    </submittedName>
</protein>
<keyword evidence="3" id="KW-1185">Reference proteome</keyword>
<dbReference type="GO" id="GO:0016746">
    <property type="term" value="F:acyltransferase activity"/>
    <property type="evidence" value="ECO:0007669"/>
    <property type="project" value="UniProtKB-KW"/>
</dbReference>
<proteinExistence type="predicted"/>
<dbReference type="SUPFAM" id="SSF55729">
    <property type="entry name" value="Acyl-CoA N-acyltransferases (Nat)"/>
    <property type="match status" value="1"/>
</dbReference>
<dbReference type="InterPro" id="IPR016181">
    <property type="entry name" value="Acyl_CoA_acyltransferase"/>
</dbReference>
<keyword evidence="2" id="KW-0808">Transferase</keyword>
<dbReference type="EC" id="2.3.1.-" evidence="2"/>
<evidence type="ECO:0000259" key="1">
    <source>
        <dbReference type="PROSITE" id="PS51186"/>
    </source>
</evidence>
<dbReference type="Pfam" id="PF00583">
    <property type="entry name" value="Acetyltransf_1"/>
    <property type="match status" value="1"/>
</dbReference>
<dbReference type="RefSeq" id="WP_347921455.1">
    <property type="nucleotide sequence ID" value="NZ_JBDXMX010000006.1"/>
</dbReference>
<gene>
    <name evidence="2" type="ORF">ABDK96_13775</name>
</gene>
<evidence type="ECO:0000313" key="3">
    <source>
        <dbReference type="Proteomes" id="UP001484097"/>
    </source>
</evidence>
<name>A0ABV0IKY6_9MICC</name>
<dbReference type="Proteomes" id="UP001484097">
    <property type="component" value="Unassembled WGS sequence"/>
</dbReference>